<comment type="similarity">
    <text evidence="2 20">Belongs to the enoyl-CoA hydratase/isomerase family.</text>
</comment>
<dbReference type="PANTHER" id="PTHR11941">
    <property type="entry name" value="ENOYL-COA HYDRATASE-RELATED"/>
    <property type="match status" value="1"/>
</dbReference>
<comment type="catalytic activity">
    <reaction evidence="9">
        <text>3-hydroxypropanoyl-CoA = acryloyl-CoA + H2O</text>
        <dbReference type="Rhea" id="RHEA:26518"/>
        <dbReference type="ChEBI" id="CHEBI:15377"/>
        <dbReference type="ChEBI" id="CHEBI:57367"/>
        <dbReference type="ChEBI" id="CHEBI:58528"/>
    </reaction>
    <physiologicalReaction direction="right-to-left" evidence="9">
        <dbReference type="Rhea" id="RHEA:26520"/>
    </physiologicalReaction>
</comment>
<evidence type="ECO:0000256" key="6">
    <source>
        <dbReference type="ARBA" id="ARBA00035760"/>
    </source>
</evidence>
<gene>
    <name evidence="22" type="primary">ECHS1</name>
</gene>
<dbReference type="EC" id="5.3.3.8" evidence="3"/>
<organism evidence="21 22">
    <name type="scientific">Echinops telfairi</name>
    <name type="common">Lesser hedgehog tenrec</name>
    <dbReference type="NCBI Taxonomy" id="9371"/>
    <lineage>
        <taxon>Eukaryota</taxon>
        <taxon>Metazoa</taxon>
        <taxon>Chordata</taxon>
        <taxon>Craniata</taxon>
        <taxon>Vertebrata</taxon>
        <taxon>Euteleostomi</taxon>
        <taxon>Mammalia</taxon>
        <taxon>Eutheria</taxon>
        <taxon>Afrotheria</taxon>
        <taxon>Tenrecidae</taxon>
        <taxon>Tenrecinae</taxon>
        <taxon>Echinops</taxon>
    </lineage>
</organism>
<comment type="catalytic activity">
    <reaction evidence="19">
        <text>3-hydroxyisovaleryl-CoA = 3-methylbut-2-enoyl-CoA + H2O</text>
        <dbReference type="Rhea" id="RHEA:31079"/>
        <dbReference type="ChEBI" id="CHEBI:15377"/>
        <dbReference type="ChEBI" id="CHEBI:57344"/>
        <dbReference type="ChEBI" id="CHEBI:62555"/>
    </reaction>
    <physiologicalReaction direction="right-to-left" evidence="19">
        <dbReference type="Rhea" id="RHEA:31081"/>
    </physiologicalReaction>
</comment>
<comment type="catalytic activity">
    <reaction evidence="13">
        <text>(3S)-3-hydroxybutanoyl-CoA = (2E)-butenoyl-CoA + H2O</text>
        <dbReference type="Rhea" id="RHEA:26558"/>
        <dbReference type="ChEBI" id="CHEBI:15377"/>
        <dbReference type="ChEBI" id="CHEBI:57316"/>
        <dbReference type="ChEBI" id="CHEBI:57332"/>
    </reaction>
    <physiologicalReaction direction="right-to-left" evidence="13">
        <dbReference type="Rhea" id="RHEA:26560"/>
    </physiologicalReaction>
</comment>
<comment type="catalytic activity">
    <reaction evidence="7">
        <text>a (3S)-3-hydroxyacyl-CoA = a (2E)-enoyl-CoA + H2O</text>
        <dbReference type="Rhea" id="RHEA:16105"/>
        <dbReference type="ChEBI" id="CHEBI:15377"/>
        <dbReference type="ChEBI" id="CHEBI:57318"/>
        <dbReference type="ChEBI" id="CHEBI:58856"/>
        <dbReference type="EC" id="4.2.1.17"/>
    </reaction>
    <physiologicalReaction direction="right-to-left" evidence="7">
        <dbReference type="Rhea" id="RHEA:16107"/>
    </physiologicalReaction>
</comment>
<keyword evidence="5" id="KW-0456">Lyase</keyword>
<dbReference type="InterPro" id="IPR014748">
    <property type="entry name" value="Enoyl-CoA_hydra_C"/>
</dbReference>
<evidence type="ECO:0000256" key="11">
    <source>
        <dbReference type="ARBA" id="ARBA00036370"/>
    </source>
</evidence>
<evidence type="ECO:0000256" key="2">
    <source>
        <dbReference type="ARBA" id="ARBA00005254"/>
    </source>
</evidence>
<dbReference type="SUPFAM" id="SSF52096">
    <property type="entry name" value="ClpP/crotonase"/>
    <property type="match status" value="1"/>
</dbReference>
<evidence type="ECO:0000256" key="12">
    <source>
        <dbReference type="ARBA" id="ARBA00036643"/>
    </source>
</evidence>
<dbReference type="InterPro" id="IPR001753">
    <property type="entry name" value="Enoyl-CoA_hydra/iso"/>
</dbReference>
<dbReference type="Gene3D" id="3.90.226.10">
    <property type="entry name" value="2-enoyl-CoA Hydratase, Chain A, domain 1"/>
    <property type="match status" value="1"/>
</dbReference>
<dbReference type="Gene3D" id="1.10.12.10">
    <property type="entry name" value="Lyase 2-enoyl-coa Hydratase, Chain A, domain 2"/>
    <property type="match status" value="1"/>
</dbReference>
<comment type="catalytic activity">
    <reaction evidence="6">
        <text>(3S)-hydroxydecanoyl-CoA = (2E)-decenoyl-CoA + H2O</text>
        <dbReference type="Rhea" id="RHEA:31191"/>
        <dbReference type="ChEBI" id="CHEBI:15377"/>
        <dbReference type="ChEBI" id="CHEBI:61406"/>
        <dbReference type="ChEBI" id="CHEBI:62616"/>
    </reaction>
    <physiologicalReaction direction="right-to-left" evidence="6">
        <dbReference type="Rhea" id="RHEA:31193"/>
    </physiologicalReaction>
</comment>
<name>A0ABM0IIP4_ECHTE</name>
<evidence type="ECO:0000256" key="7">
    <source>
        <dbReference type="ARBA" id="ARBA00035854"/>
    </source>
</evidence>
<sequence>MATLRVLLPHVCGPLRPRASCSMLRSFASGGNLEYITMEKTGKGGSVGLIQLNRPKVLNALCDSLVVELNQALEAFEGDPAVGAIVLTGGEKAFAAGADIKEMQNRTFQDCYSAGFLSHWDRVARIRKPVIAAVNGYALGGGCELAMMCDIIYAGEKAQFGQPEILLGTIPGAGGTQRLTRAVGKSLAMEMVLTGDRISAQEAKQAGLVSKVFPVETLVEEAIRCAEKIASNSKIVVAMAKESVSAAFEMTLTEGNKLEKKLFYSTFATDDRREGMTAFVEKRKANFKDK</sequence>
<evidence type="ECO:0000256" key="5">
    <source>
        <dbReference type="ARBA" id="ARBA00023239"/>
    </source>
</evidence>
<evidence type="ECO:0000256" key="17">
    <source>
        <dbReference type="ARBA" id="ARBA00042381"/>
    </source>
</evidence>
<dbReference type="CDD" id="cd06558">
    <property type="entry name" value="crotonase-like"/>
    <property type="match status" value="1"/>
</dbReference>
<comment type="subunit">
    <text evidence="14">Homohexamer; dimer of trimers.</text>
</comment>
<comment type="catalytic activity">
    <reaction evidence="8">
        <text>a (3E)-enoyl-CoA = a 4-saturated (2E)-enoyl-CoA</text>
        <dbReference type="Rhea" id="RHEA:45228"/>
        <dbReference type="ChEBI" id="CHEBI:58521"/>
        <dbReference type="ChEBI" id="CHEBI:85097"/>
        <dbReference type="EC" id="5.3.3.8"/>
    </reaction>
    <physiologicalReaction direction="left-to-right" evidence="8">
        <dbReference type="Rhea" id="RHEA:45229"/>
    </physiologicalReaction>
</comment>
<evidence type="ECO:0000256" key="10">
    <source>
        <dbReference type="ARBA" id="ARBA00036353"/>
    </source>
</evidence>
<evidence type="ECO:0000256" key="1">
    <source>
        <dbReference type="ARBA" id="ARBA00005005"/>
    </source>
</evidence>
<dbReference type="PANTHER" id="PTHR11941:SF54">
    <property type="entry name" value="ENOYL-COA HYDRATASE, MITOCHONDRIAL"/>
    <property type="match status" value="1"/>
</dbReference>
<evidence type="ECO:0000256" key="16">
    <source>
        <dbReference type="ARBA" id="ARBA00041421"/>
    </source>
</evidence>
<comment type="pathway">
    <text evidence="1">Lipid metabolism; fatty acid beta-oxidation.</text>
</comment>
<dbReference type="PROSITE" id="PS00166">
    <property type="entry name" value="ENOYL_COA_HYDRATASE"/>
    <property type="match status" value="1"/>
</dbReference>
<proteinExistence type="inferred from homology"/>
<protein>
    <recommendedName>
        <fullName evidence="15">Enoyl-CoA hydratase, mitochondrial</fullName>
        <ecNumber evidence="4">4.2.1.17</ecNumber>
        <ecNumber evidence="3">5.3.3.8</ecNumber>
    </recommendedName>
    <alternativeName>
        <fullName evidence="17">Enoyl-CoA hydratase 1</fullName>
    </alternativeName>
    <alternativeName>
        <fullName evidence="16">Short-chain enoyl-CoA hydratase</fullName>
    </alternativeName>
</protein>
<evidence type="ECO:0000256" key="15">
    <source>
        <dbReference type="ARBA" id="ARBA00041110"/>
    </source>
</evidence>
<evidence type="ECO:0000256" key="4">
    <source>
        <dbReference type="ARBA" id="ARBA00012076"/>
    </source>
</evidence>
<evidence type="ECO:0000313" key="22">
    <source>
        <dbReference type="RefSeq" id="XP_004700925.1"/>
    </source>
</evidence>
<evidence type="ECO:0000256" key="9">
    <source>
        <dbReference type="ARBA" id="ARBA00036137"/>
    </source>
</evidence>
<comment type="catalytic activity">
    <reaction evidence="10">
        <text>(3E)-hexenoyl-CoA = (2E)-hexenoyl-CoA</text>
        <dbReference type="Rhea" id="RHEA:45736"/>
        <dbReference type="ChEBI" id="CHEBI:62077"/>
        <dbReference type="ChEBI" id="CHEBI:84790"/>
    </reaction>
    <physiologicalReaction direction="left-to-right" evidence="10">
        <dbReference type="Rhea" id="RHEA:45737"/>
    </physiologicalReaction>
</comment>
<keyword evidence="21" id="KW-1185">Reference proteome</keyword>
<reference evidence="22" key="1">
    <citation type="submission" date="2025-08" db="UniProtKB">
        <authorList>
            <consortium name="RefSeq"/>
        </authorList>
    </citation>
    <scope>IDENTIFICATION</scope>
</reference>
<comment type="catalytic activity">
    <reaction evidence="18">
        <text>2-methylpropenoyl-CoA + H2O = (S)-3-hydroxyisobutanoyl-CoA</text>
        <dbReference type="Rhea" id="RHEA:31175"/>
        <dbReference type="ChEBI" id="CHEBI:15377"/>
        <dbReference type="ChEBI" id="CHEBI:62500"/>
        <dbReference type="ChEBI" id="CHEBI:62611"/>
    </reaction>
    <physiologicalReaction direction="left-to-right" evidence="18">
        <dbReference type="Rhea" id="RHEA:31176"/>
    </physiologicalReaction>
</comment>
<evidence type="ECO:0000256" key="3">
    <source>
        <dbReference type="ARBA" id="ARBA00012064"/>
    </source>
</evidence>
<comment type="catalytic activity">
    <reaction evidence="11">
        <text>(3S)-hydroxyhexanoyl-CoA = (2E)-hexenoyl-CoA + H2O</text>
        <dbReference type="Rhea" id="RHEA:30547"/>
        <dbReference type="ChEBI" id="CHEBI:15377"/>
        <dbReference type="ChEBI" id="CHEBI:62075"/>
        <dbReference type="ChEBI" id="CHEBI:62077"/>
    </reaction>
    <physiologicalReaction direction="right-to-left" evidence="11">
        <dbReference type="Rhea" id="RHEA:30549"/>
    </physiologicalReaction>
</comment>
<dbReference type="InterPro" id="IPR018376">
    <property type="entry name" value="Enoyl-CoA_hyd/isom_CS"/>
</dbReference>
<accession>A0ABM0IIP4</accession>
<evidence type="ECO:0000256" key="19">
    <source>
        <dbReference type="ARBA" id="ARBA00052675"/>
    </source>
</evidence>
<dbReference type="Proteomes" id="UP000694863">
    <property type="component" value="Unplaced"/>
</dbReference>
<evidence type="ECO:0000256" key="18">
    <source>
        <dbReference type="ARBA" id="ARBA00051535"/>
    </source>
</evidence>
<evidence type="ECO:0000256" key="8">
    <source>
        <dbReference type="ARBA" id="ARBA00035949"/>
    </source>
</evidence>
<dbReference type="Pfam" id="PF00378">
    <property type="entry name" value="ECH_1"/>
    <property type="match status" value="1"/>
</dbReference>
<dbReference type="InterPro" id="IPR029045">
    <property type="entry name" value="ClpP/crotonase-like_dom_sf"/>
</dbReference>
<dbReference type="RefSeq" id="XP_004700925.1">
    <property type="nucleotide sequence ID" value="XM_004700868.2"/>
</dbReference>
<evidence type="ECO:0000256" key="13">
    <source>
        <dbReference type="ARBA" id="ARBA00036765"/>
    </source>
</evidence>
<dbReference type="GeneID" id="101650936"/>
<evidence type="ECO:0000256" key="14">
    <source>
        <dbReference type="ARBA" id="ARBA00038629"/>
    </source>
</evidence>
<evidence type="ECO:0000256" key="20">
    <source>
        <dbReference type="RuleBase" id="RU003707"/>
    </source>
</evidence>
<dbReference type="EC" id="4.2.1.17" evidence="4"/>
<evidence type="ECO:0000313" key="21">
    <source>
        <dbReference type="Proteomes" id="UP000694863"/>
    </source>
</evidence>
<comment type="catalytic activity">
    <reaction evidence="12">
        <text>3-hydroxybutanoyl-CoA = (2E)-butenoyl-CoA + H2O</text>
        <dbReference type="Rhea" id="RHEA:45584"/>
        <dbReference type="ChEBI" id="CHEBI:15377"/>
        <dbReference type="ChEBI" id="CHEBI:57332"/>
        <dbReference type="ChEBI" id="CHEBI:78611"/>
    </reaction>
    <physiologicalReaction direction="right-to-left" evidence="12">
        <dbReference type="Rhea" id="RHEA:45586"/>
    </physiologicalReaction>
</comment>